<dbReference type="Gene3D" id="3.40.50.2020">
    <property type="match status" value="1"/>
</dbReference>
<feature type="non-terminal residue" evidence="1">
    <location>
        <position position="1"/>
    </location>
</feature>
<gene>
    <name evidence="1" type="ORF">Cfor_06918</name>
</gene>
<dbReference type="InterPro" id="IPR029057">
    <property type="entry name" value="PRTase-like"/>
</dbReference>
<name>A0A6L2PEZ0_COPFO</name>
<dbReference type="EMBL" id="BLKM01004290">
    <property type="protein sequence ID" value="GFG30966.1"/>
    <property type="molecule type" value="Genomic_DNA"/>
</dbReference>
<protein>
    <submittedName>
        <fullName evidence="1">Uncharacterized protein</fullName>
    </submittedName>
</protein>
<proteinExistence type="predicted"/>
<evidence type="ECO:0000313" key="2">
    <source>
        <dbReference type="Proteomes" id="UP000502823"/>
    </source>
</evidence>
<dbReference type="AlphaFoldDB" id="A0A6L2PEZ0"/>
<sequence>DFTEFNFCGKKQSPNSAIAGSLNAACQLVEELQATVLECLVVMELVDLKGRENVKAP</sequence>
<reference evidence="2" key="1">
    <citation type="submission" date="2020-01" db="EMBL/GenBank/DDBJ databases">
        <title>Draft genome sequence of the Termite Coptotermes fromosanus.</title>
        <authorList>
            <person name="Itakura S."/>
            <person name="Yosikawa Y."/>
            <person name="Umezawa K."/>
        </authorList>
    </citation>
    <scope>NUCLEOTIDE SEQUENCE [LARGE SCALE GENOMIC DNA]</scope>
</reference>
<keyword evidence="2" id="KW-1185">Reference proteome</keyword>
<dbReference type="Proteomes" id="UP000502823">
    <property type="component" value="Unassembled WGS sequence"/>
</dbReference>
<organism evidence="1 2">
    <name type="scientific">Coptotermes formosanus</name>
    <name type="common">Formosan subterranean termite</name>
    <dbReference type="NCBI Taxonomy" id="36987"/>
    <lineage>
        <taxon>Eukaryota</taxon>
        <taxon>Metazoa</taxon>
        <taxon>Ecdysozoa</taxon>
        <taxon>Arthropoda</taxon>
        <taxon>Hexapoda</taxon>
        <taxon>Insecta</taxon>
        <taxon>Pterygota</taxon>
        <taxon>Neoptera</taxon>
        <taxon>Polyneoptera</taxon>
        <taxon>Dictyoptera</taxon>
        <taxon>Blattodea</taxon>
        <taxon>Blattoidea</taxon>
        <taxon>Termitoidae</taxon>
        <taxon>Rhinotermitidae</taxon>
        <taxon>Coptotermes</taxon>
    </lineage>
</organism>
<dbReference type="SUPFAM" id="SSF53271">
    <property type="entry name" value="PRTase-like"/>
    <property type="match status" value="1"/>
</dbReference>
<evidence type="ECO:0000313" key="1">
    <source>
        <dbReference type="EMBL" id="GFG30966.1"/>
    </source>
</evidence>
<accession>A0A6L2PEZ0</accession>
<comment type="caution">
    <text evidence="1">The sequence shown here is derived from an EMBL/GenBank/DDBJ whole genome shotgun (WGS) entry which is preliminary data.</text>
</comment>
<dbReference type="OrthoDB" id="363185at2759"/>
<feature type="non-terminal residue" evidence="1">
    <location>
        <position position="57"/>
    </location>
</feature>
<dbReference type="InParanoid" id="A0A6L2PEZ0"/>